<name>A0A8H5CNK7_9AGAR</name>
<gene>
    <name evidence="2" type="ORF">D9758_016468</name>
</gene>
<feature type="chain" id="PRO_5034005425" evidence="1">
    <location>
        <begin position="21"/>
        <end position="216"/>
    </location>
</feature>
<feature type="signal peptide" evidence="1">
    <location>
        <begin position="1"/>
        <end position="20"/>
    </location>
</feature>
<keyword evidence="3" id="KW-1185">Reference proteome</keyword>
<dbReference type="Proteomes" id="UP000559256">
    <property type="component" value="Unassembled WGS sequence"/>
</dbReference>
<organism evidence="2 3">
    <name type="scientific">Tetrapyrgos nigripes</name>
    <dbReference type="NCBI Taxonomy" id="182062"/>
    <lineage>
        <taxon>Eukaryota</taxon>
        <taxon>Fungi</taxon>
        <taxon>Dikarya</taxon>
        <taxon>Basidiomycota</taxon>
        <taxon>Agaricomycotina</taxon>
        <taxon>Agaricomycetes</taxon>
        <taxon>Agaricomycetidae</taxon>
        <taxon>Agaricales</taxon>
        <taxon>Marasmiineae</taxon>
        <taxon>Marasmiaceae</taxon>
        <taxon>Tetrapyrgos</taxon>
    </lineage>
</organism>
<keyword evidence="1" id="KW-0732">Signal</keyword>
<sequence length="216" mass="23657">MPYISLKFVAVAIMIASANAFPASHNYPKRKNVERPDVAGLDHCPGRSIGDADRCTFEQQSQLPDRVVWFQFGDAVTNCDSGPDAPDITTKVTSTHTTTETWEHSDGVEFDFFGAKIGGEGGWEESTEKRESQSLEITVPAGKQKVAVVGVNHQQTQGRIRINYGDPSGEPGSNDFHFIYFQNGIVSTQPTDDPPVYDSKEFDCGQPIVIDSNGNQ</sequence>
<dbReference type="EMBL" id="JAACJM010000123">
    <property type="protein sequence ID" value="KAF5344544.1"/>
    <property type="molecule type" value="Genomic_DNA"/>
</dbReference>
<accession>A0A8H5CNK7</accession>
<evidence type="ECO:0000313" key="2">
    <source>
        <dbReference type="EMBL" id="KAF5344544.1"/>
    </source>
</evidence>
<comment type="caution">
    <text evidence="2">The sequence shown here is derived from an EMBL/GenBank/DDBJ whole genome shotgun (WGS) entry which is preliminary data.</text>
</comment>
<dbReference type="AlphaFoldDB" id="A0A8H5CNK7"/>
<evidence type="ECO:0000313" key="3">
    <source>
        <dbReference type="Proteomes" id="UP000559256"/>
    </source>
</evidence>
<dbReference type="OrthoDB" id="2844066at2759"/>
<evidence type="ECO:0000256" key="1">
    <source>
        <dbReference type="SAM" id="SignalP"/>
    </source>
</evidence>
<proteinExistence type="predicted"/>
<protein>
    <submittedName>
        <fullName evidence="2">Uncharacterized protein</fullName>
    </submittedName>
</protein>
<reference evidence="2 3" key="1">
    <citation type="journal article" date="2020" name="ISME J.">
        <title>Uncovering the hidden diversity of litter-decomposition mechanisms in mushroom-forming fungi.</title>
        <authorList>
            <person name="Floudas D."/>
            <person name="Bentzer J."/>
            <person name="Ahren D."/>
            <person name="Johansson T."/>
            <person name="Persson P."/>
            <person name="Tunlid A."/>
        </authorList>
    </citation>
    <scope>NUCLEOTIDE SEQUENCE [LARGE SCALE GENOMIC DNA]</scope>
    <source>
        <strain evidence="2 3">CBS 291.85</strain>
    </source>
</reference>